<comment type="similarity">
    <text evidence="4 14">Belongs to the cytochrome P450 family.</text>
</comment>
<dbReference type="GO" id="GO:0016705">
    <property type="term" value="F:oxidoreductase activity, acting on paired donors, with incorporation or reduction of molecular oxygen"/>
    <property type="evidence" value="ECO:0007669"/>
    <property type="project" value="InterPro"/>
</dbReference>
<keyword evidence="12 15" id="KW-0472">Membrane</keyword>
<dbReference type="PANTHER" id="PTHR47955">
    <property type="entry name" value="CYTOCHROME P450 FAMILY 71 PROTEIN"/>
    <property type="match status" value="1"/>
</dbReference>
<dbReference type="Gene3D" id="1.10.630.10">
    <property type="entry name" value="Cytochrome P450"/>
    <property type="match status" value="1"/>
</dbReference>
<comment type="pathway">
    <text evidence="3">Secondary metabolite biosynthesis.</text>
</comment>
<dbReference type="GO" id="GO:0004497">
    <property type="term" value="F:monooxygenase activity"/>
    <property type="evidence" value="ECO:0007669"/>
    <property type="project" value="UniProtKB-KW"/>
</dbReference>
<keyword evidence="7 13" id="KW-0479">Metal-binding</keyword>
<keyword evidence="6 15" id="KW-0812">Transmembrane</keyword>
<dbReference type="PANTHER" id="PTHR47955:SF14">
    <property type="entry name" value="OS01G0543600 PROTEIN"/>
    <property type="match status" value="1"/>
</dbReference>
<evidence type="ECO:0000256" key="2">
    <source>
        <dbReference type="ARBA" id="ARBA00004370"/>
    </source>
</evidence>
<comment type="caution">
    <text evidence="16">The sequence shown here is derived from an EMBL/GenBank/DDBJ whole genome shotgun (WGS) entry which is preliminary data.</text>
</comment>
<evidence type="ECO:0000256" key="6">
    <source>
        <dbReference type="ARBA" id="ARBA00022692"/>
    </source>
</evidence>
<feature type="transmembrane region" description="Helical" evidence="15">
    <location>
        <begin position="20"/>
        <end position="41"/>
    </location>
</feature>
<dbReference type="AlphaFoldDB" id="A0AAV5BX40"/>
<evidence type="ECO:0000256" key="5">
    <source>
        <dbReference type="ARBA" id="ARBA00022617"/>
    </source>
</evidence>
<dbReference type="FunFam" id="1.10.630.10:FF:000055">
    <property type="entry name" value="Cytochrome P450 71A26"/>
    <property type="match status" value="1"/>
</dbReference>
<keyword evidence="11 14" id="KW-0503">Monooxygenase</keyword>
<name>A0AAV5BX40_ELECO</name>
<evidence type="ECO:0000256" key="8">
    <source>
        <dbReference type="ARBA" id="ARBA00022989"/>
    </source>
</evidence>
<evidence type="ECO:0000256" key="15">
    <source>
        <dbReference type="SAM" id="Phobius"/>
    </source>
</evidence>
<dbReference type="PRINTS" id="PR00463">
    <property type="entry name" value="EP450I"/>
</dbReference>
<dbReference type="SUPFAM" id="SSF48264">
    <property type="entry name" value="Cytochrome P450"/>
    <property type="match status" value="1"/>
</dbReference>
<gene>
    <name evidence="16" type="primary">ga07258</name>
    <name evidence="16" type="ORF">PR202_ga07258</name>
</gene>
<dbReference type="Pfam" id="PF00067">
    <property type="entry name" value="p450"/>
    <property type="match status" value="1"/>
</dbReference>
<comment type="subcellular location">
    <subcellularLocation>
        <location evidence="2">Membrane</location>
    </subcellularLocation>
</comment>
<dbReference type="GO" id="GO:0020037">
    <property type="term" value="F:heme binding"/>
    <property type="evidence" value="ECO:0007669"/>
    <property type="project" value="InterPro"/>
</dbReference>
<dbReference type="EMBL" id="BQKI01000003">
    <property type="protein sequence ID" value="GJM90931.1"/>
    <property type="molecule type" value="Genomic_DNA"/>
</dbReference>
<organism evidence="16 17">
    <name type="scientific">Eleusine coracana subsp. coracana</name>
    <dbReference type="NCBI Taxonomy" id="191504"/>
    <lineage>
        <taxon>Eukaryota</taxon>
        <taxon>Viridiplantae</taxon>
        <taxon>Streptophyta</taxon>
        <taxon>Embryophyta</taxon>
        <taxon>Tracheophyta</taxon>
        <taxon>Spermatophyta</taxon>
        <taxon>Magnoliopsida</taxon>
        <taxon>Liliopsida</taxon>
        <taxon>Poales</taxon>
        <taxon>Poaceae</taxon>
        <taxon>PACMAD clade</taxon>
        <taxon>Chloridoideae</taxon>
        <taxon>Cynodonteae</taxon>
        <taxon>Eleusininae</taxon>
        <taxon>Eleusine</taxon>
    </lineage>
</organism>
<protein>
    <submittedName>
        <fullName evidence="16">Uncharacterized protein</fullName>
    </submittedName>
</protein>
<dbReference type="GO" id="GO:0005506">
    <property type="term" value="F:iron ion binding"/>
    <property type="evidence" value="ECO:0007669"/>
    <property type="project" value="InterPro"/>
</dbReference>
<dbReference type="PRINTS" id="PR00385">
    <property type="entry name" value="P450"/>
</dbReference>
<evidence type="ECO:0000256" key="1">
    <source>
        <dbReference type="ARBA" id="ARBA00001971"/>
    </source>
</evidence>
<evidence type="ECO:0000256" key="10">
    <source>
        <dbReference type="ARBA" id="ARBA00023004"/>
    </source>
</evidence>
<evidence type="ECO:0000256" key="12">
    <source>
        <dbReference type="ARBA" id="ARBA00023136"/>
    </source>
</evidence>
<evidence type="ECO:0000256" key="3">
    <source>
        <dbReference type="ARBA" id="ARBA00005179"/>
    </source>
</evidence>
<accession>A0AAV5BX40</accession>
<dbReference type="InterPro" id="IPR001128">
    <property type="entry name" value="Cyt_P450"/>
</dbReference>
<evidence type="ECO:0000313" key="17">
    <source>
        <dbReference type="Proteomes" id="UP001054889"/>
    </source>
</evidence>
<keyword evidence="17" id="KW-1185">Reference proteome</keyword>
<dbReference type="PROSITE" id="PS00086">
    <property type="entry name" value="CYTOCHROME_P450"/>
    <property type="match status" value="1"/>
</dbReference>
<keyword evidence="9 14" id="KW-0560">Oxidoreductase</keyword>
<evidence type="ECO:0000256" key="13">
    <source>
        <dbReference type="PIRSR" id="PIRSR602401-1"/>
    </source>
</evidence>
<evidence type="ECO:0000256" key="7">
    <source>
        <dbReference type="ARBA" id="ARBA00022723"/>
    </source>
</evidence>
<proteinExistence type="inferred from homology"/>
<keyword evidence="5 13" id="KW-0349">Heme</keyword>
<evidence type="ECO:0000313" key="16">
    <source>
        <dbReference type="EMBL" id="GJM90931.1"/>
    </source>
</evidence>
<dbReference type="GO" id="GO:0016020">
    <property type="term" value="C:membrane"/>
    <property type="evidence" value="ECO:0007669"/>
    <property type="project" value="UniProtKB-SubCell"/>
</dbReference>
<dbReference type="InterPro" id="IPR002401">
    <property type="entry name" value="Cyt_P450_E_grp-I"/>
</dbReference>
<reference evidence="16" key="1">
    <citation type="journal article" date="2018" name="DNA Res.">
        <title>Multiple hybrid de novo genome assembly of finger millet, an orphan allotetraploid crop.</title>
        <authorList>
            <person name="Hatakeyama M."/>
            <person name="Aluri S."/>
            <person name="Balachadran M.T."/>
            <person name="Sivarajan S.R."/>
            <person name="Patrignani A."/>
            <person name="Gruter S."/>
            <person name="Poveda L."/>
            <person name="Shimizu-Inatsugi R."/>
            <person name="Baeten J."/>
            <person name="Francoijs K.J."/>
            <person name="Nataraja K.N."/>
            <person name="Reddy Y.A.N."/>
            <person name="Phadnis S."/>
            <person name="Ravikumar R.L."/>
            <person name="Schlapbach R."/>
            <person name="Sreeman S.M."/>
            <person name="Shimizu K.K."/>
        </authorList>
    </citation>
    <scope>NUCLEOTIDE SEQUENCE</scope>
</reference>
<evidence type="ECO:0000256" key="11">
    <source>
        <dbReference type="ARBA" id="ARBA00023033"/>
    </source>
</evidence>
<dbReference type="InterPro" id="IPR017972">
    <property type="entry name" value="Cyt_P450_CS"/>
</dbReference>
<evidence type="ECO:0000256" key="14">
    <source>
        <dbReference type="RuleBase" id="RU000461"/>
    </source>
</evidence>
<evidence type="ECO:0000256" key="4">
    <source>
        <dbReference type="ARBA" id="ARBA00010617"/>
    </source>
</evidence>
<dbReference type="Proteomes" id="UP001054889">
    <property type="component" value="Unassembled WGS sequence"/>
</dbReference>
<feature type="binding site" description="axial binding residue" evidence="13">
    <location>
        <position position="478"/>
    </location>
    <ligand>
        <name>heme</name>
        <dbReference type="ChEBI" id="CHEBI:30413"/>
    </ligand>
    <ligandPart>
        <name>Fe</name>
        <dbReference type="ChEBI" id="CHEBI:18248"/>
    </ligandPart>
</feature>
<sequence length="537" mass="61320">MQSSLRHHLIMMIITRVEAALQQALLFLVLFVSYVTLLRIAKRSKSKQQQQQGHGRLLPSPPGLPLIGHLHLAILYRLQGILPTVSFRDLATRYGRDGLVLIRLGSMPMLAVSSRRAAEAVMRTQDHLLAWRPPSTMAHTLFYGSRDVIFASYSDHWRQAKKLLTTHLLTMKKVQSYRAVREEEVRRAMAKVSDAAMACKALDVSELLYGFTFDVMCRAAVSGRVVKADDDMSRLFRELVNLTEKLIGGLNLEDYFPWLLRVGVFRRAVCAKADRLRKRWDELLDKVIDDHEGNNKQAQQHEHDFLDVLLSHQHEYGLTKDHLKALLIDIFVAGTDTSYLVLEYAMVELVRNPHVMSRLQDEVRHHVPNTQEMVVTEEVASSMAYLKAFIKETLRLHPPAPMLAPHYSLTEVDIDGYMVPAKTPILINNWALARDSSVWKDAEEFKPERFMEMGIEASINFKGNDFQYLPFGAGRRMCPGINFSISSIEVLLANLVYHFNWEVPTVMGKASIDMTEEVCMTLHRKEKLFLVPKMVGV</sequence>
<dbReference type="CDD" id="cd11072">
    <property type="entry name" value="CYP71-like"/>
    <property type="match status" value="1"/>
</dbReference>
<comment type="cofactor">
    <cofactor evidence="1 13">
        <name>heme</name>
        <dbReference type="ChEBI" id="CHEBI:30413"/>
    </cofactor>
</comment>
<keyword evidence="10 13" id="KW-0408">Iron</keyword>
<dbReference type="InterPro" id="IPR036396">
    <property type="entry name" value="Cyt_P450_sf"/>
</dbReference>
<keyword evidence="8 15" id="KW-1133">Transmembrane helix</keyword>
<evidence type="ECO:0000256" key="9">
    <source>
        <dbReference type="ARBA" id="ARBA00023002"/>
    </source>
</evidence>
<reference evidence="16" key="2">
    <citation type="submission" date="2021-12" db="EMBL/GenBank/DDBJ databases">
        <title>Resequencing data analysis of finger millet.</title>
        <authorList>
            <person name="Hatakeyama M."/>
            <person name="Aluri S."/>
            <person name="Balachadran M.T."/>
            <person name="Sivarajan S.R."/>
            <person name="Poveda L."/>
            <person name="Shimizu-Inatsugi R."/>
            <person name="Schlapbach R."/>
            <person name="Sreeman S.M."/>
            <person name="Shimizu K.K."/>
        </authorList>
    </citation>
    <scope>NUCLEOTIDE SEQUENCE</scope>
</reference>